<organism evidence="9 10">
    <name type="scientific">Rhizobium miluonense</name>
    <dbReference type="NCBI Taxonomy" id="411945"/>
    <lineage>
        <taxon>Bacteria</taxon>
        <taxon>Pseudomonadati</taxon>
        <taxon>Pseudomonadota</taxon>
        <taxon>Alphaproteobacteria</taxon>
        <taxon>Hyphomicrobiales</taxon>
        <taxon>Rhizobiaceae</taxon>
        <taxon>Rhizobium/Agrobacterium group</taxon>
        <taxon>Rhizobium</taxon>
    </lineage>
</organism>
<dbReference type="PANTHER" id="PTHR10578:SF107">
    <property type="entry name" value="2-HYDROXYACID OXIDASE 1"/>
    <property type="match status" value="1"/>
</dbReference>
<feature type="binding site" evidence="7">
    <location>
        <position position="165"/>
    </location>
    <ligand>
        <name>glyoxylate</name>
        <dbReference type="ChEBI" id="CHEBI:36655"/>
    </ligand>
</feature>
<comment type="cofactor">
    <cofactor evidence="1">
        <name>FMN</name>
        <dbReference type="ChEBI" id="CHEBI:58210"/>
    </cofactor>
</comment>
<protein>
    <submittedName>
        <fullName evidence="9">L-lactate dehydrogenase (Cytochrome)</fullName>
    </submittedName>
</protein>
<name>A0A1C3WUC0_9HYPH</name>
<dbReference type="PROSITE" id="PS00557">
    <property type="entry name" value="FMN_HYDROXY_ACID_DH_1"/>
    <property type="match status" value="1"/>
</dbReference>
<feature type="binding site" evidence="7">
    <location>
        <position position="252"/>
    </location>
    <ligand>
        <name>FMN</name>
        <dbReference type="ChEBI" id="CHEBI:58210"/>
    </ligand>
</feature>
<evidence type="ECO:0000313" key="10">
    <source>
        <dbReference type="Proteomes" id="UP000199435"/>
    </source>
</evidence>
<evidence type="ECO:0000256" key="3">
    <source>
        <dbReference type="ARBA" id="ARBA00022643"/>
    </source>
</evidence>
<dbReference type="NCBIfam" id="NF008398">
    <property type="entry name" value="PRK11197.1"/>
    <property type="match status" value="1"/>
</dbReference>
<dbReference type="PROSITE" id="PS51349">
    <property type="entry name" value="FMN_HYDROXY_ACID_DH_2"/>
    <property type="match status" value="1"/>
</dbReference>
<reference evidence="10" key="1">
    <citation type="submission" date="2016-08" db="EMBL/GenBank/DDBJ databases">
        <authorList>
            <person name="Varghese N."/>
            <person name="Submissions Spin"/>
        </authorList>
    </citation>
    <scope>NUCLEOTIDE SEQUENCE [LARGE SCALE GENOMIC DNA]</scope>
    <source>
        <strain evidence="10">HAMBI 2971</strain>
    </source>
</reference>
<dbReference type="PANTHER" id="PTHR10578">
    <property type="entry name" value="S -2-HYDROXY-ACID OXIDASE-RELATED"/>
    <property type="match status" value="1"/>
</dbReference>
<feature type="binding site" evidence="7">
    <location>
        <position position="156"/>
    </location>
    <ligand>
        <name>FMN</name>
        <dbReference type="ChEBI" id="CHEBI:58210"/>
    </ligand>
</feature>
<dbReference type="InterPro" id="IPR008259">
    <property type="entry name" value="FMN_hydac_DH_AS"/>
</dbReference>
<dbReference type="SUPFAM" id="SSF51395">
    <property type="entry name" value="FMN-linked oxidoreductases"/>
    <property type="match status" value="1"/>
</dbReference>
<dbReference type="Proteomes" id="UP000199435">
    <property type="component" value="Unassembled WGS sequence"/>
</dbReference>
<dbReference type="GO" id="GO:0004459">
    <property type="term" value="F:L-lactate dehydrogenase (NAD+) activity"/>
    <property type="evidence" value="ECO:0007669"/>
    <property type="project" value="TreeGrafter"/>
</dbReference>
<dbReference type="Pfam" id="PF01070">
    <property type="entry name" value="FMN_dh"/>
    <property type="match status" value="1"/>
</dbReference>
<dbReference type="STRING" id="411945.GA0061102_104045"/>
<evidence type="ECO:0000256" key="6">
    <source>
        <dbReference type="PIRSR" id="PIRSR000138-1"/>
    </source>
</evidence>
<dbReference type="FunFam" id="3.20.20.70:FF:000029">
    <property type="entry name" value="L-lactate dehydrogenase"/>
    <property type="match status" value="1"/>
</dbReference>
<gene>
    <name evidence="9" type="ORF">GA0061102_104045</name>
</gene>
<dbReference type="GO" id="GO:0010181">
    <property type="term" value="F:FMN binding"/>
    <property type="evidence" value="ECO:0007669"/>
    <property type="project" value="InterPro"/>
</dbReference>
<dbReference type="InterPro" id="IPR013785">
    <property type="entry name" value="Aldolase_TIM"/>
</dbReference>
<dbReference type="GO" id="GO:0009060">
    <property type="term" value="P:aerobic respiration"/>
    <property type="evidence" value="ECO:0007669"/>
    <property type="project" value="TreeGrafter"/>
</dbReference>
<sequence length="379" mass="41605">MTAPLTIAELKTLAERRVPKMFFQYADSGSWTESTYRANEADFAKIKLRQRVLVDMSDRSLATTMVGQKASMPVALAPTGLTGMQHADGEMLAARAAEEFGIPFTLSTMSICSIEDIASVTKQPFWFQLYVMRDRDFVLNLIQRAKAAKCSALVLTADLQILGQRHNDIRNGLSAPPKMTVKNLWQMATRPGWCMNMLKTKRHSFGNIIGHAKDISDMTTLAHWTHSQFDTKLSWNDVRWIKEQWGGPLIIKGILDVEDAKAAVDTGADAIIVSNHGGRQLDGALSSVSMLPDIVDAVGDRIEVHMDGGIRSGQDVLKAVALGAKGTFIGRPFLYGLGAMGKEGVTLALEIIRKELDISMALCGKRDIKTVDRSILADL</sequence>
<feature type="active site" description="Proton acceptor" evidence="6">
    <location>
        <position position="276"/>
    </location>
</feature>
<feature type="binding site" evidence="7">
    <location>
        <position position="274"/>
    </location>
    <ligand>
        <name>FMN</name>
        <dbReference type="ChEBI" id="CHEBI:58210"/>
    </ligand>
</feature>
<feature type="binding site" evidence="7">
    <location>
        <begin position="78"/>
        <end position="80"/>
    </location>
    <ligand>
        <name>FMN</name>
        <dbReference type="ChEBI" id="CHEBI:58210"/>
    </ligand>
</feature>
<dbReference type="OrthoDB" id="9770452at2"/>
<feature type="binding site" evidence="7">
    <location>
        <position position="25"/>
    </location>
    <ligand>
        <name>glyoxylate</name>
        <dbReference type="ChEBI" id="CHEBI:36655"/>
    </ligand>
</feature>
<dbReference type="PIRSF" id="PIRSF000138">
    <property type="entry name" value="Al-hdrx_acd_dh"/>
    <property type="match status" value="1"/>
</dbReference>
<evidence type="ECO:0000259" key="8">
    <source>
        <dbReference type="PROSITE" id="PS51349"/>
    </source>
</evidence>
<dbReference type="Gene3D" id="3.20.20.70">
    <property type="entry name" value="Aldolase class I"/>
    <property type="match status" value="1"/>
</dbReference>
<dbReference type="RefSeq" id="WP_092854388.1">
    <property type="nucleotide sequence ID" value="NZ_FMAH01000040.1"/>
</dbReference>
<keyword evidence="10" id="KW-1185">Reference proteome</keyword>
<keyword evidence="2 7" id="KW-0285">Flavoprotein</keyword>
<feature type="domain" description="FMN hydroxy acid dehydrogenase" evidence="8">
    <location>
        <begin position="1"/>
        <end position="379"/>
    </location>
</feature>
<evidence type="ECO:0000256" key="5">
    <source>
        <dbReference type="ARBA" id="ARBA00024042"/>
    </source>
</evidence>
<keyword evidence="4" id="KW-0560">Oxidoreductase</keyword>
<dbReference type="InterPro" id="IPR037396">
    <property type="entry name" value="FMN_HAD"/>
</dbReference>
<dbReference type="InterPro" id="IPR012133">
    <property type="entry name" value="Alpha-hydoxy_acid_DH_FMN"/>
</dbReference>
<feature type="binding site" evidence="7">
    <location>
        <begin position="330"/>
        <end position="331"/>
    </location>
    <ligand>
        <name>FMN</name>
        <dbReference type="ChEBI" id="CHEBI:58210"/>
    </ligand>
</feature>
<keyword evidence="3 7" id="KW-0288">FMN</keyword>
<dbReference type="AlphaFoldDB" id="A0A1C3WUC0"/>
<evidence type="ECO:0000256" key="4">
    <source>
        <dbReference type="ARBA" id="ARBA00023002"/>
    </source>
</evidence>
<dbReference type="GO" id="GO:0005886">
    <property type="term" value="C:plasma membrane"/>
    <property type="evidence" value="ECO:0007669"/>
    <property type="project" value="TreeGrafter"/>
</dbReference>
<feature type="binding site" evidence="7">
    <location>
        <position position="276"/>
    </location>
    <ligand>
        <name>glyoxylate</name>
        <dbReference type="ChEBI" id="CHEBI:36655"/>
    </ligand>
</feature>
<feature type="binding site" evidence="7">
    <location>
        <position position="107"/>
    </location>
    <ligand>
        <name>FMN</name>
        <dbReference type="ChEBI" id="CHEBI:58210"/>
    </ligand>
</feature>
<feature type="binding site" evidence="7">
    <location>
        <position position="128"/>
    </location>
    <ligand>
        <name>FMN</name>
        <dbReference type="ChEBI" id="CHEBI:58210"/>
    </ligand>
</feature>
<feature type="binding site" evidence="7">
    <location>
        <begin position="307"/>
        <end position="311"/>
    </location>
    <ligand>
        <name>FMN</name>
        <dbReference type="ChEBI" id="CHEBI:58210"/>
    </ligand>
</feature>
<dbReference type="InterPro" id="IPR000262">
    <property type="entry name" value="FMN-dep_DH"/>
</dbReference>
<dbReference type="CDD" id="cd02809">
    <property type="entry name" value="alpha_hydroxyacid_oxid_FMN"/>
    <property type="match status" value="1"/>
</dbReference>
<accession>A0A1C3WUC0</accession>
<dbReference type="EMBL" id="FMAH01000040">
    <property type="protein sequence ID" value="SCB43515.1"/>
    <property type="molecule type" value="Genomic_DNA"/>
</dbReference>
<evidence type="ECO:0000256" key="2">
    <source>
        <dbReference type="ARBA" id="ARBA00022630"/>
    </source>
</evidence>
<comment type="similarity">
    <text evidence="5">Belongs to the FMN-dependent alpha-hydroxy acid dehydrogenase family.</text>
</comment>
<evidence type="ECO:0000313" key="9">
    <source>
        <dbReference type="EMBL" id="SCB43515.1"/>
    </source>
</evidence>
<proteinExistence type="inferred from homology"/>
<evidence type="ECO:0000256" key="7">
    <source>
        <dbReference type="PIRSR" id="PIRSR000138-2"/>
    </source>
</evidence>
<evidence type="ECO:0000256" key="1">
    <source>
        <dbReference type="ARBA" id="ARBA00001917"/>
    </source>
</evidence>
<feature type="binding site" evidence="7">
    <location>
        <position position="279"/>
    </location>
    <ligand>
        <name>glyoxylate</name>
        <dbReference type="ChEBI" id="CHEBI:36655"/>
    </ligand>
</feature>
<feature type="binding site" evidence="7">
    <location>
        <position position="130"/>
    </location>
    <ligand>
        <name>FMN</name>
        <dbReference type="ChEBI" id="CHEBI:58210"/>
    </ligand>
</feature>